<evidence type="ECO:0000313" key="2">
    <source>
        <dbReference type="EMBL" id="AAM64277.1"/>
    </source>
</evidence>
<keyword evidence="1" id="KW-0812">Transmembrane</keyword>
<dbReference type="EMBL" id="AY086198">
    <property type="protein sequence ID" value="AAM64277.1"/>
    <property type="molecule type" value="mRNA"/>
</dbReference>
<organism evidence="2">
    <name type="scientific">Arabidopsis thaliana</name>
    <name type="common">Mouse-ear cress</name>
    <dbReference type="NCBI Taxonomy" id="3702"/>
    <lineage>
        <taxon>Eukaryota</taxon>
        <taxon>Viridiplantae</taxon>
        <taxon>Streptophyta</taxon>
        <taxon>Embryophyta</taxon>
        <taxon>Tracheophyta</taxon>
        <taxon>Spermatophyta</taxon>
        <taxon>Magnoliopsida</taxon>
        <taxon>eudicotyledons</taxon>
        <taxon>Gunneridae</taxon>
        <taxon>Pentapetalae</taxon>
        <taxon>rosids</taxon>
        <taxon>malvids</taxon>
        <taxon>Brassicales</taxon>
        <taxon>Brassicaceae</taxon>
        <taxon>Camelineae</taxon>
        <taxon>Arabidopsis</taxon>
    </lineage>
</organism>
<reference evidence="2" key="3">
    <citation type="journal article" date="2006" name="Plant Mol. Biol.">
        <title>Features of Arabidopsis genes and genome discovered using full-length cDNAs.</title>
        <authorList>
            <person name="Alexandrov N.N."/>
            <person name="Troukhan M.E."/>
            <person name="Brover V.V."/>
            <person name="Tatarinova T."/>
            <person name="Flavell R.B."/>
            <person name="Feldmann K.A."/>
        </authorList>
    </citation>
    <scope>NUCLEOTIDE SEQUENCE</scope>
</reference>
<keyword evidence="1" id="KW-1133">Transmembrane helix</keyword>
<reference evidence="2" key="2">
    <citation type="submission" date="2002-03" db="EMBL/GenBank/DDBJ databases">
        <authorList>
            <person name="Brover V."/>
            <person name="Troukhan M."/>
            <person name="Alexandrov N."/>
            <person name="Lu Y.-P."/>
            <person name="Flavell R."/>
            <person name="Feldmann K."/>
        </authorList>
    </citation>
    <scope>NUCLEOTIDE SEQUENCE</scope>
</reference>
<feature type="transmembrane region" description="Helical" evidence="1">
    <location>
        <begin position="35"/>
        <end position="55"/>
    </location>
</feature>
<accession>Q8LD52</accession>
<proteinExistence type="evidence at transcript level"/>
<protein>
    <recommendedName>
        <fullName evidence="3">Transmembrane protein</fullName>
    </recommendedName>
</protein>
<dbReference type="AlphaFoldDB" id="Q8LD52"/>
<keyword evidence="1" id="KW-0472">Membrane</keyword>
<reference evidence="2" key="1">
    <citation type="journal article" date="2002" name="Genome Biol.">
        <title>Full-length messenger RNA sequences greatly improve genome annotation.</title>
        <authorList>
            <person name="Haas B.J."/>
            <person name="Volfovsky N."/>
            <person name="Town C.D."/>
            <person name="Troukhan M."/>
            <person name="Alexandrov N."/>
            <person name="Feldmann K.A."/>
            <person name="Flavell R.B."/>
            <person name="White O."/>
            <person name="Salzberg S.L."/>
        </authorList>
    </citation>
    <scope>NUCLEOTIDE SEQUENCE</scope>
</reference>
<evidence type="ECO:0008006" key="3">
    <source>
        <dbReference type="Google" id="ProtNLM"/>
    </source>
</evidence>
<sequence length="91" mass="10187">MASSPTIFTCTSKSEPLFDFEGFWLTWYSTEDGDVLLLLLSNLSVSVIFIFLISVSRSSILDLRLSMYETASDKSDALSIRDTFGTMARRA</sequence>
<evidence type="ECO:0000256" key="1">
    <source>
        <dbReference type="SAM" id="Phobius"/>
    </source>
</evidence>
<name>Q8LD52_ARATH</name>